<protein>
    <submittedName>
        <fullName evidence="2">DUF998 domain-containing protein</fullName>
    </submittedName>
</protein>
<dbReference type="Proteomes" id="UP000220340">
    <property type="component" value="Unassembled WGS sequence"/>
</dbReference>
<gene>
    <name evidence="2" type="ORF">CRI78_17675</name>
</gene>
<evidence type="ECO:0000256" key="1">
    <source>
        <dbReference type="SAM" id="Phobius"/>
    </source>
</evidence>
<dbReference type="OrthoDB" id="3392476at2"/>
<proteinExistence type="predicted"/>
<feature type="transmembrane region" description="Helical" evidence="1">
    <location>
        <begin position="85"/>
        <end position="106"/>
    </location>
</feature>
<dbReference type="EMBL" id="PDCR01000022">
    <property type="protein sequence ID" value="PEG53212.1"/>
    <property type="molecule type" value="Genomic_DNA"/>
</dbReference>
<name>A0A1Q4H6D0_9MYCO</name>
<dbReference type="Pfam" id="PF06197">
    <property type="entry name" value="DUF998"/>
    <property type="match status" value="1"/>
</dbReference>
<feature type="transmembrane region" description="Helical" evidence="1">
    <location>
        <begin position="121"/>
        <end position="140"/>
    </location>
</feature>
<reference evidence="2 3" key="1">
    <citation type="submission" date="2017-10" db="EMBL/GenBank/DDBJ databases">
        <title>The new phylogeny of genus Mycobacterium.</title>
        <authorList>
            <person name="Tortoli E."/>
            <person name="Trovato A."/>
            <person name="Cirillo D.M."/>
        </authorList>
    </citation>
    <scope>NUCLEOTIDE SEQUENCE [LARGE SCALE GENOMIC DNA]</scope>
    <source>
        <strain evidence="2 3">IP141170001</strain>
    </source>
</reference>
<sequence length="220" mass="23381">MDRFSHALFGWLGVLGAVISVVAILTLDAILGGQSHRPGRTLRRATISEYVYTDGGWAFLTGVLALALGSTLLLLGLISAGLVQPLSVGSILMALWVIGLLGVAAFPKRNWEIGPSTSGSVHRIATLLAFVSLPAAVLTIARRHRGARPAVWLAYGSLGWLGVLFGAIAVGMVTDLSWWRIIPLGLVERGIVAFEVGAVIALGVWLIRGQFRPDRQPETA</sequence>
<dbReference type="STRING" id="1801.BRW64_23485"/>
<comment type="caution">
    <text evidence="2">The sequence shown here is derived from an EMBL/GenBank/DDBJ whole genome shotgun (WGS) entry which is preliminary data.</text>
</comment>
<dbReference type="RefSeq" id="WP_073858874.1">
    <property type="nucleotide sequence ID" value="NZ_BAAATC010000004.1"/>
</dbReference>
<keyword evidence="1" id="KW-0812">Transmembrane</keyword>
<feature type="transmembrane region" description="Helical" evidence="1">
    <location>
        <begin position="57"/>
        <end position="78"/>
    </location>
</feature>
<dbReference type="AlphaFoldDB" id="A0A1Q4H6D0"/>
<feature type="transmembrane region" description="Helical" evidence="1">
    <location>
        <begin position="152"/>
        <end position="174"/>
    </location>
</feature>
<keyword evidence="1" id="KW-0472">Membrane</keyword>
<dbReference type="InterPro" id="IPR009339">
    <property type="entry name" value="DUF998"/>
</dbReference>
<feature type="transmembrane region" description="Helical" evidence="1">
    <location>
        <begin position="7"/>
        <end position="31"/>
    </location>
</feature>
<keyword evidence="3" id="KW-1185">Reference proteome</keyword>
<accession>A0A1Q4H6D0</accession>
<evidence type="ECO:0000313" key="2">
    <source>
        <dbReference type="EMBL" id="PEG53212.1"/>
    </source>
</evidence>
<keyword evidence="1" id="KW-1133">Transmembrane helix</keyword>
<evidence type="ECO:0000313" key="3">
    <source>
        <dbReference type="Proteomes" id="UP000220340"/>
    </source>
</evidence>
<organism evidence="2 3">
    <name type="scientific">Mycolicibacterium diernhoferi</name>
    <dbReference type="NCBI Taxonomy" id="1801"/>
    <lineage>
        <taxon>Bacteria</taxon>
        <taxon>Bacillati</taxon>
        <taxon>Actinomycetota</taxon>
        <taxon>Actinomycetes</taxon>
        <taxon>Mycobacteriales</taxon>
        <taxon>Mycobacteriaceae</taxon>
        <taxon>Mycolicibacterium</taxon>
    </lineage>
</organism>
<feature type="transmembrane region" description="Helical" evidence="1">
    <location>
        <begin position="186"/>
        <end position="207"/>
    </location>
</feature>